<protein>
    <submittedName>
        <fullName evidence="1">Uncharacterized protein</fullName>
    </submittedName>
</protein>
<evidence type="ECO:0000313" key="1">
    <source>
        <dbReference type="EMBL" id="BDI32581.1"/>
    </source>
</evidence>
<dbReference type="EMBL" id="AP025739">
    <property type="protein sequence ID" value="BDI32581.1"/>
    <property type="molecule type" value="Genomic_DNA"/>
</dbReference>
<dbReference type="AlphaFoldDB" id="A0A9N7L6D6"/>
<organism evidence="1 2">
    <name type="scientific">Capsulimonas corticalis</name>
    <dbReference type="NCBI Taxonomy" id="2219043"/>
    <lineage>
        <taxon>Bacteria</taxon>
        <taxon>Bacillati</taxon>
        <taxon>Armatimonadota</taxon>
        <taxon>Armatimonadia</taxon>
        <taxon>Capsulimonadales</taxon>
        <taxon>Capsulimonadaceae</taxon>
        <taxon>Capsulimonas</taxon>
    </lineage>
</organism>
<dbReference type="KEGG" id="ccot:CCAX7_46320"/>
<evidence type="ECO:0000313" key="2">
    <source>
        <dbReference type="Proteomes" id="UP000287394"/>
    </source>
</evidence>
<keyword evidence="2" id="KW-1185">Reference proteome</keyword>
<gene>
    <name evidence="1" type="ORF">CCAX7_46320</name>
</gene>
<sequence length="115" mass="13458">MLLISFKRQLNCLFDKFVLTIYIGQMALKSLPGYKKYNRADYRTAIEFFIKDVYACKATFSVVGYERWRKKNPNTPSSYQLVRQYPKVTPLSTPGTVLSAIVWEYMKANPIKWKA</sequence>
<proteinExistence type="predicted"/>
<name>A0A9N7L6D6_9BACT</name>
<dbReference type="Proteomes" id="UP000287394">
    <property type="component" value="Chromosome"/>
</dbReference>
<reference evidence="1 2" key="1">
    <citation type="journal article" date="2019" name="Int. J. Syst. Evol. Microbiol.">
        <title>Capsulimonas corticalis gen. nov., sp. nov., an aerobic capsulated bacterium, of a novel bacterial order, Capsulimonadales ord. nov., of the class Armatimonadia of the phylum Armatimonadetes.</title>
        <authorList>
            <person name="Li J."/>
            <person name="Kudo C."/>
            <person name="Tonouchi A."/>
        </authorList>
    </citation>
    <scope>NUCLEOTIDE SEQUENCE [LARGE SCALE GENOMIC DNA]</scope>
    <source>
        <strain evidence="1 2">AX-7</strain>
    </source>
</reference>
<accession>A0A9N7L6D6</accession>